<dbReference type="PANTHER" id="PTHR14009">
    <property type="entry name" value="LEUCINE ZIPPER-EF-HAND CONTAINING TRANSMEMBRANE PROTEIN"/>
    <property type="match status" value="1"/>
</dbReference>
<evidence type="ECO:0000256" key="11">
    <source>
        <dbReference type="ARBA" id="ARBA00023065"/>
    </source>
</evidence>
<reference evidence="19" key="1">
    <citation type="submission" date="2020-08" db="EMBL/GenBank/DDBJ databases">
        <title>Multicomponent nature underlies the extraordinary mechanical properties of spider dragline silk.</title>
        <authorList>
            <person name="Kono N."/>
            <person name="Nakamura H."/>
            <person name="Mori M."/>
            <person name="Yoshida Y."/>
            <person name="Ohtoshi R."/>
            <person name="Malay A.D."/>
            <person name="Moran D.A.P."/>
            <person name="Tomita M."/>
            <person name="Numata K."/>
            <person name="Arakawa K."/>
        </authorList>
    </citation>
    <scope>NUCLEOTIDE SEQUENCE</scope>
</reference>
<feature type="domain" description="EF-hand" evidence="17">
    <location>
        <begin position="646"/>
        <end position="681"/>
    </location>
</feature>
<keyword evidence="5" id="KW-0479">Metal-binding</keyword>
<evidence type="ECO:0000256" key="3">
    <source>
        <dbReference type="ARBA" id="ARBA00022568"/>
    </source>
</evidence>
<evidence type="ECO:0000256" key="15">
    <source>
        <dbReference type="SAM" id="Coils"/>
    </source>
</evidence>
<dbReference type="PANTHER" id="PTHR14009:SF1">
    <property type="entry name" value="MITOCHONDRIAL PROTON_CALCIUM EXCHANGER PROTEIN"/>
    <property type="match status" value="1"/>
</dbReference>
<sequence length="800" mass="91990">MSNKILSIYSKSKPFKIFGPFPYPSTVPSGHYWKLYTFSPSYIYSRHLATTSSHLHFCSNDSYLKITSHQFHSSYNVKSKEPSKIEETVKVLKEEKKAKEGFEVEGALQPESTSAVSAVPKRSIGKRIWDEILHYYHGFRLLFVDIKISTRLAFKIAKGEDLTRREHRQLIRTVSDLFRLVPFSIFIIVPFMELLLPVFLKLFPAMLPSTFTTTSERDLKFRKGLRMKIEMAKFLQDTLDEMALKTKGESHSHTAKEFSQFFERIRTTGEEASNEAILKFSKLFEDEITLDSLSRAQLIALCRLLELKPIGTNNFLRFQLRNRIRNLRADDKLIMKEGIDSMNIQELQAACRARGMRALGIPEERLKSQLKKWLELSLQENIPPSLLLLSRALYLPEKLPAADQLKVTLSSLSETAATETKLKIGEIEGKVDNKTKLELIKKQEEEIKKEAEELKQQKLDEQKEQQKEELIKKKKPDELDELEKDLLIDKATLLEDKAELLLGEKPPDKENELSKEDFDEIENALENIAAEKNKLIIEKEEIEDLKEEMAEYKQDIRELQDVVLETGHKEIRESKAALRLSSKVDKMISKMDNLLEELNKEKNSLQQQIDDKVKEGVKIGKERDDIIGINELVLAIRRIQKVSDDTRLQRIADVLEKMDVDHDGAVEIDHVLKVIELLGKDNVKVTTEQMDGIVELLMKEEALELEEKLKKESNTSNPPVFFLPLKLIHLTADSGKQFGILFVSDIRARVKYLIETGAVVSMYPVRYVNKIVKPNGLKMFAANGTNITIYGIIMPYIELL</sequence>
<keyword evidence="9 16" id="KW-1133">Transmembrane helix</keyword>
<keyword evidence="8" id="KW-0809">Transit peptide</keyword>
<dbReference type="GO" id="GO:0043022">
    <property type="term" value="F:ribosome binding"/>
    <property type="evidence" value="ECO:0007669"/>
    <property type="project" value="InterPro"/>
</dbReference>
<keyword evidence="10 15" id="KW-0175">Coiled coil</keyword>
<keyword evidence="20" id="KW-1185">Reference proteome</keyword>
<evidence type="ECO:0000259" key="18">
    <source>
        <dbReference type="PROSITE" id="PS51758"/>
    </source>
</evidence>
<evidence type="ECO:0000256" key="9">
    <source>
        <dbReference type="ARBA" id="ARBA00022989"/>
    </source>
</evidence>
<dbReference type="AlphaFoldDB" id="A0A8X6TIL6"/>
<keyword evidence="3" id="KW-0109">Calcium transport</keyword>
<dbReference type="GO" id="GO:0005743">
    <property type="term" value="C:mitochondrial inner membrane"/>
    <property type="evidence" value="ECO:0007669"/>
    <property type="project" value="UniProtKB-SubCell"/>
</dbReference>
<evidence type="ECO:0000256" key="4">
    <source>
        <dbReference type="ARBA" id="ARBA00022692"/>
    </source>
</evidence>
<keyword evidence="4 16" id="KW-0812">Transmembrane</keyword>
<evidence type="ECO:0000256" key="5">
    <source>
        <dbReference type="ARBA" id="ARBA00022723"/>
    </source>
</evidence>
<dbReference type="PROSITE" id="PS51758">
    <property type="entry name" value="LETM1_RBD"/>
    <property type="match status" value="1"/>
</dbReference>
<dbReference type="InterPro" id="IPR044202">
    <property type="entry name" value="LETM1/MDM38-like"/>
</dbReference>
<dbReference type="InterPro" id="IPR033122">
    <property type="entry name" value="LETM1-like_RBD"/>
</dbReference>
<keyword evidence="7" id="KW-0106">Calcium</keyword>
<evidence type="ECO:0000256" key="1">
    <source>
        <dbReference type="ARBA" id="ARBA00004434"/>
    </source>
</evidence>
<feature type="coiled-coil region" evidence="15">
    <location>
        <begin position="433"/>
        <end position="471"/>
    </location>
</feature>
<accession>A0A8X6TIL6</accession>
<name>A0A8X6TIL6_NEPPI</name>
<protein>
    <recommendedName>
        <fullName evidence="21">Mitochondrial proton/calcium exchanger protein</fullName>
    </recommendedName>
</protein>
<comment type="subcellular location">
    <subcellularLocation>
        <location evidence="1">Mitochondrion inner membrane</location>
        <topology evidence="1">Single-pass membrane protein</topology>
    </subcellularLocation>
</comment>
<keyword evidence="12 14" id="KW-0496">Mitochondrion</keyword>
<keyword evidence="2" id="KW-0813">Transport</keyword>
<feature type="transmembrane region" description="Helical" evidence="16">
    <location>
        <begin position="177"/>
        <end position="200"/>
    </location>
</feature>
<organism evidence="19 20">
    <name type="scientific">Nephila pilipes</name>
    <name type="common">Giant wood spider</name>
    <name type="synonym">Nephila maculata</name>
    <dbReference type="NCBI Taxonomy" id="299642"/>
    <lineage>
        <taxon>Eukaryota</taxon>
        <taxon>Metazoa</taxon>
        <taxon>Ecdysozoa</taxon>
        <taxon>Arthropoda</taxon>
        <taxon>Chelicerata</taxon>
        <taxon>Arachnida</taxon>
        <taxon>Araneae</taxon>
        <taxon>Araneomorphae</taxon>
        <taxon>Entelegynae</taxon>
        <taxon>Araneoidea</taxon>
        <taxon>Nephilidae</taxon>
        <taxon>Nephila</taxon>
    </lineage>
</organism>
<evidence type="ECO:0000313" key="20">
    <source>
        <dbReference type="Proteomes" id="UP000887013"/>
    </source>
</evidence>
<proteinExistence type="predicted"/>
<feature type="domain" description="Letm1 RBD" evidence="18">
    <location>
        <begin position="223"/>
        <end position="496"/>
    </location>
</feature>
<keyword evidence="6" id="KW-0999">Mitochondrion inner membrane</keyword>
<gene>
    <name evidence="19" type="primary">LETM1</name>
    <name evidence="19" type="ORF">NPIL_469751</name>
</gene>
<keyword evidence="11" id="KW-0406">Ion transport</keyword>
<dbReference type="Proteomes" id="UP000887013">
    <property type="component" value="Unassembled WGS sequence"/>
</dbReference>
<dbReference type="InterPro" id="IPR059005">
    <property type="entry name" value="LETM1_C"/>
</dbReference>
<dbReference type="GO" id="GO:0005509">
    <property type="term" value="F:calcium ion binding"/>
    <property type="evidence" value="ECO:0007669"/>
    <property type="project" value="InterPro"/>
</dbReference>
<evidence type="ECO:0008006" key="21">
    <source>
        <dbReference type="Google" id="ProtNLM"/>
    </source>
</evidence>
<evidence type="ECO:0000256" key="7">
    <source>
        <dbReference type="ARBA" id="ARBA00022837"/>
    </source>
</evidence>
<dbReference type="InterPro" id="IPR002048">
    <property type="entry name" value="EF_hand_dom"/>
</dbReference>
<keyword evidence="13 16" id="KW-0472">Membrane</keyword>
<dbReference type="GO" id="GO:0030003">
    <property type="term" value="P:intracellular monoatomic cation homeostasis"/>
    <property type="evidence" value="ECO:0007669"/>
    <property type="project" value="TreeGrafter"/>
</dbReference>
<evidence type="ECO:0000256" key="8">
    <source>
        <dbReference type="ARBA" id="ARBA00022946"/>
    </source>
</evidence>
<evidence type="ECO:0000256" key="2">
    <source>
        <dbReference type="ARBA" id="ARBA00022448"/>
    </source>
</evidence>
<evidence type="ECO:0000256" key="13">
    <source>
        <dbReference type="ARBA" id="ARBA00023136"/>
    </source>
</evidence>
<evidence type="ECO:0000256" key="14">
    <source>
        <dbReference type="PROSITE-ProRule" id="PRU01094"/>
    </source>
</evidence>
<dbReference type="Pfam" id="PF26561">
    <property type="entry name" value="LETM1_C"/>
    <property type="match status" value="1"/>
</dbReference>
<evidence type="ECO:0000313" key="19">
    <source>
        <dbReference type="EMBL" id="GFT12424.1"/>
    </source>
</evidence>
<evidence type="ECO:0000256" key="16">
    <source>
        <dbReference type="SAM" id="Phobius"/>
    </source>
</evidence>
<dbReference type="EMBL" id="BMAW01104111">
    <property type="protein sequence ID" value="GFT12424.1"/>
    <property type="molecule type" value="Genomic_DNA"/>
</dbReference>
<evidence type="ECO:0000256" key="10">
    <source>
        <dbReference type="ARBA" id="ARBA00023054"/>
    </source>
</evidence>
<dbReference type="PROSITE" id="PS50222">
    <property type="entry name" value="EF_HAND_2"/>
    <property type="match status" value="1"/>
</dbReference>
<dbReference type="Pfam" id="PF07766">
    <property type="entry name" value="LETM1_RBD"/>
    <property type="match status" value="1"/>
</dbReference>
<evidence type="ECO:0000256" key="12">
    <source>
        <dbReference type="ARBA" id="ARBA00023128"/>
    </source>
</evidence>
<feature type="coiled-coil region" evidence="15">
    <location>
        <begin position="511"/>
        <end position="615"/>
    </location>
</feature>
<comment type="caution">
    <text evidence="19">The sequence shown here is derived from an EMBL/GenBank/DDBJ whole genome shotgun (WGS) entry which is preliminary data.</text>
</comment>
<evidence type="ECO:0000259" key="17">
    <source>
        <dbReference type="PROSITE" id="PS50222"/>
    </source>
</evidence>
<evidence type="ECO:0000256" key="6">
    <source>
        <dbReference type="ARBA" id="ARBA00022792"/>
    </source>
</evidence>
<dbReference type="OrthoDB" id="624114at2759"/>